<dbReference type="InterPro" id="IPR026444">
    <property type="entry name" value="Secre_tail"/>
</dbReference>
<evidence type="ECO:0000256" key="1">
    <source>
        <dbReference type="ARBA" id="ARBA00022614"/>
    </source>
</evidence>
<dbReference type="InterPro" id="IPR052574">
    <property type="entry name" value="CDIRP"/>
</dbReference>
<dbReference type="InterPro" id="IPR047589">
    <property type="entry name" value="DUF11_rpt"/>
</dbReference>
<name>A0AB36P0G6_9FLAO</name>
<dbReference type="SUPFAM" id="SSF52058">
    <property type="entry name" value="L domain-like"/>
    <property type="match status" value="2"/>
</dbReference>
<keyword evidence="3" id="KW-0677">Repeat</keyword>
<protein>
    <submittedName>
        <fullName evidence="7">Uncharacterized protein</fullName>
    </submittedName>
</protein>
<evidence type="ECO:0000259" key="6">
    <source>
        <dbReference type="Pfam" id="PF24595"/>
    </source>
</evidence>
<dbReference type="Gene3D" id="3.80.10.10">
    <property type="entry name" value="Ribonuclease Inhibitor"/>
    <property type="match status" value="3"/>
</dbReference>
<feature type="domain" description="Secretion system C-terminal sorting" evidence="5">
    <location>
        <begin position="982"/>
        <end position="1050"/>
    </location>
</feature>
<dbReference type="Proteomes" id="UP000198431">
    <property type="component" value="Unassembled WGS sequence"/>
</dbReference>
<feature type="chain" id="PRO_5044294157" evidence="4">
    <location>
        <begin position="19"/>
        <end position="1052"/>
    </location>
</feature>
<evidence type="ECO:0000313" key="7">
    <source>
        <dbReference type="EMBL" id="OXB04435.1"/>
    </source>
</evidence>
<evidence type="ECO:0000256" key="4">
    <source>
        <dbReference type="SAM" id="SignalP"/>
    </source>
</evidence>
<reference evidence="7 8" key="1">
    <citation type="submission" date="2016-11" db="EMBL/GenBank/DDBJ databases">
        <title>Whole genomes of Flavobacteriaceae.</title>
        <authorList>
            <person name="Stine C."/>
            <person name="Li C."/>
            <person name="Tadesse D."/>
        </authorList>
    </citation>
    <scope>NUCLEOTIDE SEQUENCE [LARGE SCALE GENOMIC DNA]</scope>
    <source>
        <strain evidence="7 8">ATCC 19366</strain>
    </source>
</reference>
<dbReference type="Pfam" id="PF18962">
    <property type="entry name" value="Por_Secre_tail"/>
    <property type="match status" value="1"/>
</dbReference>
<evidence type="ECO:0000256" key="3">
    <source>
        <dbReference type="ARBA" id="ARBA00022737"/>
    </source>
</evidence>
<dbReference type="EMBL" id="MUHB01000010">
    <property type="protein sequence ID" value="OXB04435.1"/>
    <property type="molecule type" value="Genomic_DNA"/>
</dbReference>
<gene>
    <name evidence="7" type="ORF">B0A72_13145</name>
</gene>
<evidence type="ECO:0000259" key="5">
    <source>
        <dbReference type="Pfam" id="PF18962"/>
    </source>
</evidence>
<keyword evidence="2 4" id="KW-0732">Signal</keyword>
<dbReference type="NCBIfam" id="TIGR01451">
    <property type="entry name" value="B_ant_repeat"/>
    <property type="match status" value="1"/>
</dbReference>
<feature type="domain" description="DUF7619" evidence="6">
    <location>
        <begin position="825"/>
        <end position="964"/>
    </location>
</feature>
<feature type="signal peptide" evidence="4">
    <location>
        <begin position="1"/>
        <end position="18"/>
    </location>
</feature>
<dbReference type="InterPro" id="IPR032675">
    <property type="entry name" value="LRR_dom_sf"/>
</dbReference>
<proteinExistence type="predicted"/>
<comment type="caution">
    <text evidence="7">The sequence shown here is derived from an EMBL/GenBank/DDBJ whole genome shotgun (WGS) entry which is preliminary data.</text>
</comment>
<dbReference type="NCBIfam" id="TIGR04183">
    <property type="entry name" value="Por_Secre_tail"/>
    <property type="match status" value="1"/>
</dbReference>
<evidence type="ECO:0000256" key="2">
    <source>
        <dbReference type="ARBA" id="ARBA00022729"/>
    </source>
</evidence>
<dbReference type="RefSeq" id="WP_073393939.1">
    <property type="nucleotide sequence ID" value="NZ_FRBX01000001.1"/>
</dbReference>
<keyword evidence="1" id="KW-0433">Leucine-rich repeat</keyword>
<dbReference type="PANTHER" id="PTHR47566">
    <property type="match status" value="1"/>
</dbReference>
<evidence type="ECO:0000313" key="8">
    <source>
        <dbReference type="Proteomes" id="UP000198431"/>
    </source>
</evidence>
<organism evidence="7 8">
    <name type="scientific">Flavobacterium pectinovorum</name>
    <dbReference type="NCBI Taxonomy" id="29533"/>
    <lineage>
        <taxon>Bacteria</taxon>
        <taxon>Pseudomonadati</taxon>
        <taxon>Bacteroidota</taxon>
        <taxon>Flavobacteriia</taxon>
        <taxon>Flavobacteriales</taxon>
        <taxon>Flavobacteriaceae</taxon>
        <taxon>Flavobacterium</taxon>
    </lineage>
</organism>
<dbReference type="PANTHER" id="PTHR47566:SF1">
    <property type="entry name" value="PROTEIN NUD1"/>
    <property type="match status" value="1"/>
</dbReference>
<dbReference type="Pfam" id="PF24595">
    <property type="entry name" value="DUF7619"/>
    <property type="match status" value="1"/>
</dbReference>
<accession>A0AB36P0G6</accession>
<sequence>MRKKLLLMILLFTGLVNAQILTFTDTTFKAMLVNGGANNFTASSGGVPVTRIDTNFNNEIEVSEAALIDKLWIEGANAPQVTNIQGIEGFTNLTELGFREISVTSINLSGMPNLKTLFVKSPTLVTATVSGMNALTGVSFMENPLLETLNISNNPLQTTILAQQNPDFSTFNVNNLPLLKDFYVADNVLTALDITGCPNVEYFNAVNNQLTSINVSGLTKLTTFLIEDNTNLSSINAAGCTLLNFPQSAFNSTKVLTTADFSNCSSLEYILFPDNTLTSLNLSGCSALKDINVSNNVLTTLSLTGCTALTNLNCNNNQLTALNLSTSPNLVQVQASTNAISNLNLTGTTNLKNAFLKSNQIPSLNLSGNTNLEILDLSENPTTNLNLSGCTALNNVSLVDTNLFTADFSNCSSLKYIGNISTALTSINVQGCTALETLSISGKPLEKAPLTSLNVAGLTNLKSLDCSYNTVSSLNLSGCSALTSVFCIETPITAIDFSDSPNIITLNVNGSALENIDLSGFTNFQTLSASSNPNLKMIFAKNGKTETLFLGNANTNLAFVCQDEADIIATKNYLLTVGLSNVEVNSYCSFTPGGNYNTITGTIAFDLDNNGCDASDAKQPNLKVGLHDGTTQNEAFTKASGKYVFYTGAGNFSLTPHLENPTLFSISPVNPLLSFADSNNNVATQDFCITANGSQSDIEIVIVPIVPARPGFMAWYEIVIRNKGNQTASGSFNFNYNQNLMHYGLATLAPNVQSPGLLGWNYNNLLPFESRSNYFGLNVNTPVQTPPVNIDDVLNFTATINPIAGDLNPADNTFNYNQVVIGSYDPNDIECLEGKNVSPSTIGEYLHYVINFENTGTAPAENVVVKVAIDPTKYDINSLQLLDTSHPSQINIHGNVAEFIFTNINLGTAKKAKLTAKDPPVNNHGNILFKIKTLDDLITNDKVEKQADIFFDYNAPIETNKAETIFKNLGTKDLEVDKSVALYPNPTKGNMNINSDNTIKLIELFDVQGRILQTKIESNNNTTLDISNKANGLYFIRITTENGIKVEKVIKE</sequence>
<dbReference type="InterPro" id="IPR055353">
    <property type="entry name" value="DUF7619"/>
</dbReference>
<dbReference type="GO" id="GO:0035591">
    <property type="term" value="F:signaling adaptor activity"/>
    <property type="evidence" value="ECO:0007669"/>
    <property type="project" value="TreeGrafter"/>
</dbReference>
<dbReference type="AlphaFoldDB" id="A0AB36P0G6"/>